<dbReference type="EMBL" id="CP024870">
    <property type="protein sequence ID" value="ATX71192.1"/>
    <property type="molecule type" value="Genomic_DNA"/>
</dbReference>
<sequence>MVKIEWKDKIIELCKKKFKNLNELFTSSDESNKFYYDEQNQKYLICDLVLNTELGWFIFQIFTNNKYKHRVSSKNKFFYKTDTSTNVKEKSKTNWIEIFKISKINVDKFNKKFNVFILMAEQVDFRGASKGIYGATLGSLEPLLDKITAKR</sequence>
<gene>
    <name evidence="1" type="ORF">SCLAR_v1c08840</name>
</gene>
<name>A0A2K8KIX7_9MOLU</name>
<reference evidence="1 2" key="1">
    <citation type="submission" date="2017-11" db="EMBL/GenBank/DDBJ databases">
        <title>Complete genome sequence of Spiroplasma clarkii CN-5 (DSM 19994).</title>
        <authorList>
            <person name="Tsai Y.-M."/>
            <person name="Chang A."/>
            <person name="Lo W.-S."/>
            <person name="Kuo C.-H."/>
        </authorList>
    </citation>
    <scope>NUCLEOTIDE SEQUENCE [LARGE SCALE GENOMIC DNA]</scope>
    <source>
        <strain evidence="1 2">CN-5</strain>
    </source>
</reference>
<dbReference type="Proteomes" id="UP000231179">
    <property type="component" value="Chromosome"/>
</dbReference>
<dbReference type="AlphaFoldDB" id="A0A2K8KIX7"/>
<protein>
    <submittedName>
        <fullName evidence="1">Uncharacterized protein</fullName>
    </submittedName>
</protein>
<accession>A0A2K8KIX7</accession>
<evidence type="ECO:0000313" key="2">
    <source>
        <dbReference type="Proteomes" id="UP000231179"/>
    </source>
</evidence>
<evidence type="ECO:0000313" key="1">
    <source>
        <dbReference type="EMBL" id="ATX71192.1"/>
    </source>
</evidence>
<proteinExistence type="predicted"/>
<organism evidence="1 2">
    <name type="scientific">Spiroplasma clarkii</name>
    <dbReference type="NCBI Taxonomy" id="2139"/>
    <lineage>
        <taxon>Bacteria</taxon>
        <taxon>Bacillati</taxon>
        <taxon>Mycoplasmatota</taxon>
        <taxon>Mollicutes</taxon>
        <taxon>Entomoplasmatales</taxon>
        <taxon>Spiroplasmataceae</taxon>
        <taxon>Spiroplasma</taxon>
    </lineage>
</organism>
<dbReference type="RefSeq" id="WP_100254732.1">
    <property type="nucleotide sequence ID" value="NZ_CP024870.1"/>
</dbReference>
<keyword evidence="2" id="KW-1185">Reference proteome</keyword>